<dbReference type="PANTHER" id="PTHR10625">
    <property type="entry name" value="HISTONE DEACETYLASE HDAC1-RELATED"/>
    <property type="match status" value="1"/>
</dbReference>
<dbReference type="STRING" id="448386.A0A2V3J8J3"/>
<dbReference type="Gene3D" id="3.40.800.20">
    <property type="entry name" value="Histone deacetylase domain"/>
    <property type="match status" value="1"/>
</dbReference>
<protein>
    <recommendedName>
        <fullName evidence="2">Histone deacetylase domain-containing protein</fullName>
    </recommendedName>
</protein>
<feature type="region of interest" description="Disordered" evidence="1">
    <location>
        <begin position="24"/>
        <end position="47"/>
    </location>
</feature>
<dbReference type="SUPFAM" id="SSF52768">
    <property type="entry name" value="Arginase/deacetylase"/>
    <property type="match status" value="1"/>
</dbReference>
<accession>A0A2V3J8J3</accession>
<dbReference type="InterPro" id="IPR023801">
    <property type="entry name" value="His_deacetylse_dom"/>
</dbReference>
<dbReference type="Pfam" id="PF00850">
    <property type="entry name" value="Hist_deacetyl"/>
    <property type="match status" value="1"/>
</dbReference>
<evidence type="ECO:0000259" key="2">
    <source>
        <dbReference type="Pfam" id="PF00850"/>
    </source>
</evidence>
<dbReference type="InterPro" id="IPR000286">
    <property type="entry name" value="HDACs"/>
</dbReference>
<dbReference type="PRINTS" id="PR01270">
    <property type="entry name" value="HDASUPER"/>
</dbReference>
<dbReference type="CDD" id="cd09992">
    <property type="entry name" value="HDAC_classII"/>
    <property type="match status" value="1"/>
</dbReference>
<evidence type="ECO:0000313" key="4">
    <source>
        <dbReference type="Proteomes" id="UP000247409"/>
    </source>
</evidence>
<dbReference type="EMBL" id="NBIV01000001">
    <property type="protein sequence ID" value="PXF50172.1"/>
    <property type="molecule type" value="Genomic_DNA"/>
</dbReference>
<organism evidence="3 4">
    <name type="scientific">Gracilariopsis chorda</name>
    <dbReference type="NCBI Taxonomy" id="448386"/>
    <lineage>
        <taxon>Eukaryota</taxon>
        <taxon>Rhodophyta</taxon>
        <taxon>Florideophyceae</taxon>
        <taxon>Rhodymeniophycidae</taxon>
        <taxon>Gracilariales</taxon>
        <taxon>Gracilariaceae</taxon>
        <taxon>Gracilariopsis</taxon>
    </lineage>
</organism>
<keyword evidence="4" id="KW-1185">Reference proteome</keyword>
<feature type="domain" description="Histone deacetylase" evidence="2">
    <location>
        <begin position="68"/>
        <end position="347"/>
    </location>
</feature>
<evidence type="ECO:0000256" key="1">
    <source>
        <dbReference type="SAM" id="MobiDB-lite"/>
    </source>
</evidence>
<dbReference type="GO" id="GO:0004407">
    <property type="term" value="F:histone deacetylase activity"/>
    <property type="evidence" value="ECO:0007669"/>
    <property type="project" value="TreeGrafter"/>
</dbReference>
<dbReference type="AlphaFoldDB" id="A0A2V3J8J3"/>
<gene>
    <name evidence="3" type="ORF">BWQ96_00332</name>
</gene>
<dbReference type="InterPro" id="IPR023696">
    <property type="entry name" value="Ureohydrolase_dom_sf"/>
</dbReference>
<dbReference type="PANTHER" id="PTHR10625:SF10">
    <property type="entry name" value="HISTONE DEACETYLASE HDAC1"/>
    <property type="match status" value="1"/>
</dbReference>
<reference evidence="3 4" key="1">
    <citation type="journal article" date="2018" name="Mol. Biol. Evol.">
        <title>Analysis of the draft genome of the red seaweed Gracilariopsis chorda provides insights into genome size evolution in Rhodophyta.</title>
        <authorList>
            <person name="Lee J."/>
            <person name="Yang E.C."/>
            <person name="Graf L."/>
            <person name="Yang J.H."/>
            <person name="Qiu H."/>
            <person name="Zel Zion U."/>
            <person name="Chan C.X."/>
            <person name="Stephens T.G."/>
            <person name="Weber A.P.M."/>
            <person name="Boo G.H."/>
            <person name="Boo S.M."/>
            <person name="Kim K.M."/>
            <person name="Shin Y."/>
            <person name="Jung M."/>
            <person name="Lee S.J."/>
            <person name="Yim H.S."/>
            <person name="Lee J.H."/>
            <person name="Bhattacharya D."/>
            <person name="Yoon H.S."/>
        </authorList>
    </citation>
    <scope>NUCLEOTIDE SEQUENCE [LARGE SCALE GENOMIC DNA]</scope>
    <source>
        <strain evidence="3 4">SKKU-2015</strain>
        <tissue evidence="3">Whole body</tissue>
    </source>
</reference>
<dbReference type="InterPro" id="IPR037138">
    <property type="entry name" value="His_deacetylse_dom_sf"/>
</dbReference>
<dbReference type="OrthoDB" id="424012at2759"/>
<sequence length="368" mass="40644">MPPNASCTTRLAFLAALPFRNFATSHSSPQKRSSLKRGGNMSAERSAERRMPVIYSPVFKDHRPKRVHPECPERLDACVTALKENDQLSPLLDWLEPEQVPGDSERRKNVMEAVRSVHRFEGYLDELQQVCKAGSGLDPDTYVSKQSFEVALLAVSAWMQAVDLACEQRTAWALARPPGHHATPASGMGFCLLSNAAIAAKYALTKDNVNNVAILDYDVHHGNGTEASVKNEKNIRFASSHQWPLYPGSGEGGVSGKYENVLNVTLPPGTDIDTYRDEFERMLDFVMEDDPELIIVSAGFDALDVDPLAGLMFRPEDYRLFTQLIFERAGENTKVIFGLEGGYNLEEGGLGDAVRESIAGYCVQTESE</sequence>
<name>A0A2V3J8J3_9FLOR</name>
<dbReference type="Proteomes" id="UP000247409">
    <property type="component" value="Unassembled WGS sequence"/>
</dbReference>
<proteinExistence type="predicted"/>
<evidence type="ECO:0000313" key="3">
    <source>
        <dbReference type="EMBL" id="PXF50172.1"/>
    </source>
</evidence>
<comment type="caution">
    <text evidence="3">The sequence shown here is derived from an EMBL/GenBank/DDBJ whole genome shotgun (WGS) entry which is preliminary data.</text>
</comment>
<dbReference type="GO" id="GO:0040029">
    <property type="term" value="P:epigenetic regulation of gene expression"/>
    <property type="evidence" value="ECO:0007669"/>
    <property type="project" value="TreeGrafter"/>
</dbReference>